<feature type="compositionally biased region" description="Low complexity" evidence="5">
    <location>
        <begin position="912"/>
        <end position="921"/>
    </location>
</feature>
<dbReference type="GeneID" id="103113065"/>
<comment type="function">
    <text evidence="1">Crystallins are the dominant structural components of the vertebrate eye lens.</text>
</comment>
<evidence type="ECO:0000256" key="5">
    <source>
        <dbReference type="SAM" id="MobiDB-lite"/>
    </source>
</evidence>
<feature type="region of interest" description="Disordered" evidence="5">
    <location>
        <begin position="612"/>
        <end position="639"/>
    </location>
</feature>
<organism evidence="7 8">
    <name type="scientific">Erinaceus europaeus</name>
    <name type="common">Western European hedgehog</name>
    <dbReference type="NCBI Taxonomy" id="9365"/>
    <lineage>
        <taxon>Eukaryota</taxon>
        <taxon>Metazoa</taxon>
        <taxon>Chordata</taxon>
        <taxon>Craniata</taxon>
        <taxon>Vertebrata</taxon>
        <taxon>Euteleostomi</taxon>
        <taxon>Mammalia</taxon>
        <taxon>Eutheria</taxon>
        <taxon>Laurasiatheria</taxon>
        <taxon>Eulipotyphla</taxon>
        <taxon>Erinaceidae</taxon>
        <taxon>Erinaceinae</taxon>
        <taxon>Erinaceus</taxon>
    </lineage>
</organism>
<feature type="region of interest" description="Disordered" evidence="5">
    <location>
        <begin position="446"/>
        <end position="465"/>
    </location>
</feature>
<dbReference type="PROSITE" id="PS50915">
    <property type="entry name" value="CRYSTALLIN_BETA_GAMMA"/>
    <property type="match status" value="8"/>
</dbReference>
<dbReference type="Pfam" id="PF00030">
    <property type="entry name" value="Crystall"/>
    <property type="match status" value="6"/>
</dbReference>
<feature type="compositionally biased region" description="Acidic residues" evidence="5">
    <location>
        <begin position="1053"/>
        <end position="1069"/>
    </location>
</feature>
<dbReference type="SUPFAM" id="SSF49695">
    <property type="entry name" value="gamma-Crystallin-like"/>
    <property type="match status" value="3"/>
</dbReference>
<dbReference type="PROSITE" id="PS50231">
    <property type="entry name" value="RICIN_B_LECTIN"/>
    <property type="match status" value="1"/>
</dbReference>
<evidence type="ECO:0000256" key="3">
    <source>
        <dbReference type="ARBA" id="ARBA00022613"/>
    </source>
</evidence>
<keyword evidence="3" id="KW-0273">Eye lens protein</keyword>
<feature type="region of interest" description="Disordered" evidence="5">
    <location>
        <begin position="1163"/>
        <end position="1182"/>
    </location>
</feature>
<dbReference type="CTD" id="55057"/>
<reference evidence="8" key="1">
    <citation type="submission" date="2025-08" db="UniProtKB">
        <authorList>
            <consortium name="RefSeq"/>
        </authorList>
    </citation>
    <scope>IDENTIFICATION</scope>
</reference>
<dbReference type="InterPro" id="IPR035992">
    <property type="entry name" value="Ricin_B-like_lectins"/>
</dbReference>
<feature type="domain" description="Beta/gamma crystallin 'Greek key'" evidence="6">
    <location>
        <begin position="1401"/>
        <end position="1446"/>
    </location>
</feature>
<dbReference type="Gene3D" id="2.60.20.10">
    <property type="entry name" value="Crystallins"/>
    <property type="match status" value="6"/>
</dbReference>
<dbReference type="STRING" id="9365.ENSEEUP00000010163"/>
<feature type="compositionally biased region" description="Polar residues" evidence="5">
    <location>
        <begin position="381"/>
        <end position="397"/>
    </location>
</feature>
<feature type="region of interest" description="Disordered" evidence="5">
    <location>
        <begin position="567"/>
        <end position="593"/>
    </location>
</feature>
<feature type="region of interest" description="Disordered" evidence="5">
    <location>
        <begin position="1023"/>
        <end position="1099"/>
    </location>
</feature>
<dbReference type="FunCoup" id="A0A1S3WAN6">
    <property type="interactions" value="26"/>
</dbReference>
<feature type="domain" description="Beta/gamma crystallin 'Greek key'" evidence="6">
    <location>
        <begin position="1536"/>
        <end position="1578"/>
    </location>
</feature>
<feature type="region of interest" description="Disordered" evidence="5">
    <location>
        <begin position="785"/>
        <end position="977"/>
    </location>
</feature>
<feature type="compositionally biased region" description="Basic and acidic residues" evidence="5">
    <location>
        <begin position="1075"/>
        <end position="1087"/>
    </location>
</feature>
<dbReference type="GO" id="GO:0005212">
    <property type="term" value="F:structural constituent of eye lens"/>
    <property type="evidence" value="ECO:0007669"/>
    <property type="project" value="UniProtKB-KW"/>
</dbReference>
<feature type="domain" description="Beta/gamma crystallin 'Greek key'" evidence="6">
    <location>
        <begin position="1717"/>
        <end position="1758"/>
    </location>
</feature>
<evidence type="ECO:0000313" key="8">
    <source>
        <dbReference type="RefSeq" id="XP_016043405.2"/>
    </source>
</evidence>
<feature type="compositionally biased region" description="Basic and acidic residues" evidence="5">
    <location>
        <begin position="221"/>
        <end position="230"/>
    </location>
</feature>
<dbReference type="OrthoDB" id="8823304at2759"/>
<feature type="domain" description="Beta/gamma crystallin 'Greek key'" evidence="6">
    <location>
        <begin position="1347"/>
        <end position="1389"/>
    </location>
</feature>
<keyword evidence="7" id="KW-1185">Reference proteome</keyword>
<feature type="domain" description="Beta/gamma crystallin 'Greek key'" evidence="6">
    <location>
        <begin position="1495"/>
        <end position="1535"/>
    </location>
</feature>
<dbReference type="SUPFAM" id="SSF50370">
    <property type="entry name" value="Ricin B-like lectins"/>
    <property type="match status" value="1"/>
</dbReference>
<name>A0A1S3WAN6_ERIEU</name>
<protein>
    <submittedName>
        <fullName evidence="8">Beta/gamma crystallin domain-containing protein 2 isoform X1</fullName>
    </submittedName>
</protein>
<feature type="domain" description="Beta/gamma crystallin 'Greek key'" evidence="6">
    <location>
        <begin position="1447"/>
        <end position="1489"/>
    </location>
</feature>
<feature type="region of interest" description="Disordered" evidence="5">
    <location>
        <begin position="161"/>
        <end position="318"/>
    </location>
</feature>
<feature type="region of interest" description="Disordered" evidence="5">
    <location>
        <begin position="26"/>
        <end position="58"/>
    </location>
</feature>
<feature type="region of interest" description="Disordered" evidence="5">
    <location>
        <begin position="727"/>
        <end position="754"/>
    </location>
</feature>
<feature type="compositionally biased region" description="Pro residues" evidence="5">
    <location>
        <begin position="452"/>
        <end position="461"/>
    </location>
</feature>
<feature type="region of interest" description="Disordered" evidence="5">
    <location>
        <begin position="332"/>
        <end position="355"/>
    </location>
</feature>
<dbReference type="PANTHER" id="PTHR11818:SF50">
    <property type="entry name" value="BETA_GAMMA CRYSTALLIN DOMAIN-CONTAINING PROTEIN 2"/>
    <property type="match status" value="1"/>
</dbReference>
<dbReference type="InterPro" id="IPR050252">
    <property type="entry name" value="Beta/Gamma-Crystallin"/>
</dbReference>
<dbReference type="InterPro" id="IPR011024">
    <property type="entry name" value="G_crystallin-like"/>
</dbReference>
<sequence>MAERRGSWGARLMRRLVRLKAWRECRGKRSPQEPGGRDRSWGGQSCPDLAQGQGSTSHASLKVQVQSRSEWDLLAGSCGSWFWRQQHSSGAPTAQGLGRLQRPAVGSASDLASYPSLELKNLLVGSAEPAGARYTSCLMPTLAHWEQPPSQTVHVAQKIPLRPEPPNNLEEELPRPVPLPTAARSKGEPASPQPAQPRHERPSTRRTRYHITVTLQGLEQAPREEAKEPKPAQPACHPCGPEESRGWLEPPQRPCPITGYSADTPQEPGLRVPLHLGSTGPELQASWTPGCPHSREPRTPQGRWSVPTMEEAGGPTTQAEARVVSATLTWRQRPPAQEETRHHFHKVSLVSGSRMEASREDLLSHRREEVNGFAAVQEEALTSQDPWDGTSSKNFQSHGPIFSKKYTPPPKEKRVLGRWKEASDQADGHPQDPRTETPGLGISASTELLVPQPGPREPSPHPGVSLLSVSRREERRVMRTVRTTVVMGGQVHRRVNSSVTLGPATVAAESLPRGRNTTRTIRARVVSPELEGSPSRSQALELLSSLVPSEGGSAASRLPRLMAVVPRSPGPGDTTGAVLGQLPETGTSEQKDRSLLTPVGVLEDIRLPHSHNVPAAGTGQGRALGARAQEAPGVQRASSTLQLPLQASQDHVSVPSSPRLQTRSPSLGLVQAPEQQLVAPTHPRTQLTVESRRSWSLPSVKGEELIGSSVATIVPAVRVEVVTDAGQPLYPSSTGSKAVPGPGSLSAPHSPRNKAVQDSGNFPIFSLTQKEVVQAPVVPLLTSSVDKVSPNPAGPSVLEPMGSEPSLAPQVVPDSTEGKTSLELPEQEKEVVVATDPEISPVTLPGVLAASSPKLAMVSQGPEGSHSTKKEAVRATEGSLAPSSNKEETVEGLPASTLPPSEQEKPAQGSSPTKKVVVQGPVVPPTPSYSVDKVSLGPGGSSAPELMGTETSLGPQLVSDSTKVKVPPEPSREEEELSLAADLEIFLDTLRSMEPPEILRTHRLPRAPRSSYLAMYATLPAIEEDQPGPWVLEPSPQEVPTLEEKREEKEQKENEEDEEDEEDEEEEPENPYLSDDEKLQHKQEKVEPSLPWDSHPSKLPQISSSPLEMMKKHVAGAQGHQPELGLEWQAGSKPASRLGGSLLFGGLMHATKEARTVEPLGTKLSALPPHKTPGLRKVPGQLPLLYNERPPAEKTESARPLEGWSPALKTQSKLNTRPGKIVLFSEPGCQGSLREVCEDVADASAWAAVASARVVRGCWLLYEEPEFQGQKLVLTEGDAELGVPGSEWSTQGIGSLRRVVRDYITPQISLYSEEGLKGEQEKLTEALEDAQRLERPLQVASVSVSAGLWLLFSKPFFEGIPSILEPGEYPTSEAWSTSHPSVGSLKPVTLGCPNVEKPGEPKAVVYEAPGFQGQSWEVSRDIYNLQQPEDSQSPHLASVGSLRILGGCWVGYEKEGFRGHQYLLEEGEYTDWSHWGGYDEALISLRVIRTDFGDPAVVLFEAMDFEGHSIEVSEALPDVELKGHGPHTQAIHVLSGVWVAYGEVGFSGEQYVLEKGVYRNCDDWGSGNSALASLQPVLQVGEHNLHFVSKIQLFSGPDFLGDHISFEDDQASLPISFQPQSCRVHGGSWILFDEKNFEGDQHILSEGEFPTLTAMGCLASTVLGSLQKVPLHFSEASIFLYGLECFEGKEIELNGEVRSLQAEGFNNHVLSVRIKGGCWVLCEHSDFRGRQWLVGSCEITNWLTYSGTQRVGSLYPIKQRRAYFRLWNAALGGFLAVPDHVEDMKAGRVVVSEPQAGGSCIWYYEDGLLKNQMAPTMSLQVIGPPSIGSKVVLWAESRLPRQTWSITESGYICSQMFEGRILDVKGGRGYDRDHAVLWELDKDRVSQIWTVQVL</sequence>
<gene>
    <name evidence="8" type="primary">CRYBG2</name>
</gene>
<feature type="domain" description="Beta/gamma crystallin 'Greek key'" evidence="6">
    <location>
        <begin position="1257"/>
        <end position="1300"/>
    </location>
</feature>
<evidence type="ECO:0000256" key="1">
    <source>
        <dbReference type="ARBA" id="ARBA00003689"/>
    </source>
</evidence>
<dbReference type="InterPro" id="IPR001064">
    <property type="entry name" value="Beta/gamma_crystallin"/>
</dbReference>
<dbReference type="Gene3D" id="2.80.10.50">
    <property type="match status" value="1"/>
</dbReference>
<keyword evidence="4" id="KW-0677">Repeat</keyword>
<evidence type="ECO:0000256" key="2">
    <source>
        <dbReference type="ARBA" id="ARBA00009646"/>
    </source>
</evidence>
<comment type="similarity">
    <text evidence="2">Belongs to the beta/gamma-crystallin family.</text>
</comment>
<evidence type="ECO:0000313" key="7">
    <source>
        <dbReference type="Proteomes" id="UP001652624"/>
    </source>
</evidence>
<feature type="region of interest" description="Disordered" evidence="5">
    <location>
        <begin position="381"/>
        <end position="441"/>
    </location>
</feature>
<evidence type="ECO:0000259" key="6">
    <source>
        <dbReference type="PROSITE" id="PS50915"/>
    </source>
</evidence>
<accession>A0A1S3WAN6</accession>
<dbReference type="Proteomes" id="UP001652624">
    <property type="component" value="Chromosome 13"/>
</dbReference>
<dbReference type="SMART" id="SM00247">
    <property type="entry name" value="XTALbg"/>
    <property type="match status" value="6"/>
</dbReference>
<feature type="compositionally biased region" description="Polar residues" evidence="5">
    <location>
        <begin position="949"/>
        <end position="961"/>
    </location>
</feature>
<feature type="compositionally biased region" description="Basic and acidic residues" evidence="5">
    <location>
        <begin position="410"/>
        <end position="435"/>
    </location>
</feature>
<feature type="compositionally biased region" description="Basic and acidic residues" evidence="5">
    <location>
        <begin position="26"/>
        <end position="40"/>
    </location>
</feature>
<dbReference type="InParanoid" id="A0A1S3WAN6"/>
<feature type="compositionally biased region" description="Basic and acidic residues" evidence="5">
    <location>
        <begin position="1042"/>
        <end position="1052"/>
    </location>
</feature>
<proteinExistence type="inferred from homology"/>
<dbReference type="PANTHER" id="PTHR11818">
    <property type="entry name" value="BETA/GAMMA CRYSTALLIN"/>
    <property type="match status" value="1"/>
</dbReference>
<dbReference type="RefSeq" id="XP_016043405.2">
    <property type="nucleotide sequence ID" value="XM_016187919.2"/>
</dbReference>
<feature type="domain" description="Beta/gamma crystallin 'Greek key'" evidence="6">
    <location>
        <begin position="1627"/>
        <end position="1670"/>
    </location>
</feature>
<evidence type="ECO:0000256" key="4">
    <source>
        <dbReference type="ARBA" id="ARBA00022737"/>
    </source>
</evidence>
<dbReference type="PRINTS" id="PR01367">
    <property type="entry name" value="BGCRYSTALLIN"/>
</dbReference>